<feature type="compositionally biased region" description="Basic and acidic residues" evidence="2">
    <location>
        <begin position="174"/>
        <end position="187"/>
    </location>
</feature>
<dbReference type="GO" id="GO:0036503">
    <property type="term" value="P:ERAD pathway"/>
    <property type="evidence" value="ECO:0007669"/>
    <property type="project" value="TreeGrafter"/>
</dbReference>
<dbReference type="PANTHER" id="PTHR44360">
    <property type="entry name" value="DNAJ HOMOLOG SUBFAMILY B MEMBER 9"/>
    <property type="match status" value="1"/>
</dbReference>
<dbReference type="GO" id="GO:0051787">
    <property type="term" value="F:misfolded protein binding"/>
    <property type="evidence" value="ECO:0007669"/>
    <property type="project" value="TreeGrafter"/>
</dbReference>
<keyword evidence="1" id="KW-0143">Chaperone</keyword>
<feature type="domain" description="J" evidence="4">
    <location>
        <begin position="3"/>
        <end position="68"/>
    </location>
</feature>
<evidence type="ECO:0000259" key="4">
    <source>
        <dbReference type="PROSITE" id="PS50076"/>
    </source>
</evidence>
<dbReference type="GO" id="GO:0051087">
    <property type="term" value="F:protein-folding chaperone binding"/>
    <property type="evidence" value="ECO:0007669"/>
    <property type="project" value="TreeGrafter"/>
</dbReference>
<dbReference type="InterPro" id="IPR002939">
    <property type="entry name" value="DnaJ_C"/>
</dbReference>
<reference evidence="5" key="1">
    <citation type="submission" date="2020-09" db="EMBL/GenBank/DDBJ databases">
        <title>Desulfogranum mesoprofundum gen. nov., sp. nov., a novel mesophilic, sulfate-reducing chemolithoautotroph isolated from a deep-sea hydrothermal vent chimney in the Suiyo Seamount.</title>
        <authorList>
            <person name="Hashimoto Y."/>
            <person name="Nakagawa S."/>
        </authorList>
    </citation>
    <scope>NUCLEOTIDE SEQUENCE</scope>
    <source>
        <strain evidence="5">KT2</strain>
    </source>
</reference>
<evidence type="ECO:0000256" key="3">
    <source>
        <dbReference type="SAM" id="Phobius"/>
    </source>
</evidence>
<gene>
    <name evidence="5" type="ORF">DGMP_37270</name>
</gene>
<feature type="region of interest" description="Disordered" evidence="2">
    <location>
        <begin position="169"/>
        <end position="195"/>
    </location>
</feature>
<evidence type="ECO:0000256" key="1">
    <source>
        <dbReference type="ARBA" id="ARBA00023186"/>
    </source>
</evidence>
<sequence length="263" mass="29734">MKNYYEILQVTATSTEDEIRRNYRRLAMRYHPDRNPDSPEAEEKFKEIAEAYGVLTDPVKRQQYDRMKASGNGATGFTYSQEDILRDLFKDPRFQQMFNGLLREFQRSGFRSSSHFIKNSFFRGKGGIFLGGIFFVGSMAGPLLSRTAKKSIGNNSSLLKSLTSTLGSLLGGHGRQEDRKEETKQLPDYDTTYHTPLSADELKRGKTIQVVVYGNRGEQTLKVKIPPNSRNGQKLRIKGKGRPGPYGRGDLYLNLVEQSSGQS</sequence>
<dbReference type="InterPro" id="IPR001623">
    <property type="entry name" value="DnaJ_domain"/>
</dbReference>
<keyword evidence="3" id="KW-0812">Transmembrane</keyword>
<name>A0A8D5JIT8_9BACT</name>
<organism evidence="5 6">
    <name type="scientific">Desulfomarina profundi</name>
    <dbReference type="NCBI Taxonomy" id="2772557"/>
    <lineage>
        <taxon>Bacteria</taxon>
        <taxon>Pseudomonadati</taxon>
        <taxon>Thermodesulfobacteriota</taxon>
        <taxon>Desulfobulbia</taxon>
        <taxon>Desulfobulbales</taxon>
        <taxon>Desulfobulbaceae</taxon>
        <taxon>Desulfomarina</taxon>
    </lineage>
</organism>
<evidence type="ECO:0000256" key="2">
    <source>
        <dbReference type="SAM" id="MobiDB-lite"/>
    </source>
</evidence>
<keyword evidence="3" id="KW-0472">Membrane</keyword>
<dbReference type="KEGG" id="dbk:DGMP_37270"/>
<dbReference type="AlphaFoldDB" id="A0A8D5JIT8"/>
<dbReference type="Pfam" id="PF00226">
    <property type="entry name" value="DnaJ"/>
    <property type="match status" value="1"/>
</dbReference>
<proteinExistence type="predicted"/>
<dbReference type="EMBL" id="AP024086">
    <property type="protein sequence ID" value="BCL63034.1"/>
    <property type="molecule type" value="Genomic_DNA"/>
</dbReference>
<dbReference type="SMART" id="SM00271">
    <property type="entry name" value="DnaJ"/>
    <property type="match status" value="1"/>
</dbReference>
<dbReference type="PANTHER" id="PTHR44360:SF1">
    <property type="entry name" value="DNAJ HOMOLOG SUBFAMILY B MEMBER 9"/>
    <property type="match status" value="1"/>
</dbReference>
<feature type="transmembrane region" description="Helical" evidence="3">
    <location>
        <begin position="126"/>
        <end position="144"/>
    </location>
</feature>
<evidence type="ECO:0000313" key="5">
    <source>
        <dbReference type="EMBL" id="BCL63034.1"/>
    </source>
</evidence>
<protein>
    <recommendedName>
        <fullName evidence="4">J domain-containing protein</fullName>
    </recommendedName>
</protein>
<dbReference type="CDD" id="cd06257">
    <property type="entry name" value="DnaJ"/>
    <property type="match status" value="1"/>
</dbReference>
<keyword evidence="6" id="KW-1185">Reference proteome</keyword>
<keyword evidence="3" id="KW-1133">Transmembrane helix</keyword>
<dbReference type="InterPro" id="IPR051948">
    <property type="entry name" value="Hsp70_co-chaperone_J-domain"/>
</dbReference>
<feature type="region of interest" description="Disordered" evidence="2">
    <location>
        <begin position="226"/>
        <end position="250"/>
    </location>
</feature>
<dbReference type="Pfam" id="PF01556">
    <property type="entry name" value="DnaJ_C"/>
    <property type="match status" value="1"/>
</dbReference>
<dbReference type="PROSITE" id="PS50076">
    <property type="entry name" value="DNAJ_2"/>
    <property type="match status" value="1"/>
</dbReference>
<accession>A0A8D5JIT8</accession>
<evidence type="ECO:0000313" key="6">
    <source>
        <dbReference type="Proteomes" id="UP000826725"/>
    </source>
</evidence>
<dbReference type="RefSeq" id="WP_228855335.1">
    <property type="nucleotide sequence ID" value="NZ_AP024086.1"/>
</dbReference>
<dbReference type="Proteomes" id="UP000826725">
    <property type="component" value="Chromosome"/>
</dbReference>